<accession>A0A7X5XX27</accession>
<protein>
    <submittedName>
        <fullName evidence="2">Uncharacterized protein</fullName>
    </submittedName>
</protein>
<dbReference type="EMBL" id="JAATJB010000002">
    <property type="protein sequence ID" value="NJB96553.1"/>
    <property type="molecule type" value="Genomic_DNA"/>
</dbReference>
<sequence length="515" mass="54411">MIPDPDALTVHPDGDDLFCLDTMIEPRTDFGGGLPARRERHDGWTPAKQRQFLQMLAEGHTITNSCAALGMSTSSAYALRRSAAGAAFALGWQAALLLAREHLADRLLERAMHGSVDTITRPDGSTVTRQRHDNRLAMHMLNRLDRLAEEGCGPADHAAARLVAGEFEQFLALVAGDGGAARAGLFLARRAGGVEGDGPGVADELAAVRALARADAWLRTGADAREGVAVADLDPAQRRGWTAAQWARAEAAGLLVLAPPPAPKENARERELWQLNRCDNPNGDPVWWDSDVGEWRTHFPPPEDFYGEEFGDYGEPDYARELSPEELEVLEGPLRAAREARRIAAAQERDAFFADGVDIIEVDTHGVPLWGEAETAANPAGDASPSREREGLGEGLLEPQADRGGGAEPLTRSAADGPGAPASPAPAPVPSPAPAPARKRKGSAARKAPDSPPPPASSHPGTGAAAPGLTPPAEAPISPPARARGASKRQRIREGTMPSNDQSRPTAPARAAALN</sequence>
<dbReference type="RefSeq" id="WP_167712759.1">
    <property type="nucleotide sequence ID" value="NZ_JAATJB010000002.1"/>
</dbReference>
<evidence type="ECO:0000256" key="1">
    <source>
        <dbReference type="SAM" id="MobiDB-lite"/>
    </source>
</evidence>
<feature type="region of interest" description="Disordered" evidence="1">
    <location>
        <begin position="375"/>
        <end position="515"/>
    </location>
</feature>
<proteinExistence type="predicted"/>
<feature type="compositionally biased region" description="Pro residues" evidence="1">
    <location>
        <begin position="469"/>
        <end position="479"/>
    </location>
</feature>
<feature type="compositionally biased region" description="Pro residues" evidence="1">
    <location>
        <begin position="421"/>
        <end position="435"/>
    </location>
</feature>
<gene>
    <name evidence="2" type="ORF">GGR89_000853</name>
</gene>
<keyword evidence="3" id="KW-1185">Reference proteome</keyword>
<dbReference type="AlphaFoldDB" id="A0A7X5XX27"/>
<dbReference type="Proteomes" id="UP000531251">
    <property type="component" value="Unassembled WGS sequence"/>
</dbReference>
<organism evidence="2 3">
    <name type="scientific">Sphingomonas trueperi</name>
    <dbReference type="NCBI Taxonomy" id="53317"/>
    <lineage>
        <taxon>Bacteria</taxon>
        <taxon>Pseudomonadati</taxon>
        <taxon>Pseudomonadota</taxon>
        <taxon>Alphaproteobacteria</taxon>
        <taxon>Sphingomonadales</taxon>
        <taxon>Sphingomonadaceae</taxon>
        <taxon>Sphingomonas</taxon>
    </lineage>
</organism>
<reference evidence="2 3" key="1">
    <citation type="submission" date="2020-03" db="EMBL/GenBank/DDBJ databases">
        <title>Genomic Encyclopedia of Type Strains, Phase IV (KMG-IV): sequencing the most valuable type-strain genomes for metagenomic binning, comparative biology and taxonomic classification.</title>
        <authorList>
            <person name="Goeker M."/>
        </authorList>
    </citation>
    <scope>NUCLEOTIDE SEQUENCE [LARGE SCALE GENOMIC DNA]</scope>
    <source>
        <strain evidence="2 3">DSM 7225</strain>
    </source>
</reference>
<evidence type="ECO:0000313" key="2">
    <source>
        <dbReference type="EMBL" id="NJB96553.1"/>
    </source>
</evidence>
<name>A0A7X5XX27_9SPHN</name>
<feature type="compositionally biased region" description="Low complexity" evidence="1">
    <location>
        <begin position="458"/>
        <end position="468"/>
    </location>
</feature>
<comment type="caution">
    <text evidence="2">The sequence shown here is derived from an EMBL/GenBank/DDBJ whole genome shotgun (WGS) entry which is preliminary data.</text>
</comment>
<evidence type="ECO:0000313" key="3">
    <source>
        <dbReference type="Proteomes" id="UP000531251"/>
    </source>
</evidence>